<dbReference type="GO" id="GO:0009117">
    <property type="term" value="P:nucleotide metabolic process"/>
    <property type="evidence" value="ECO:0007669"/>
    <property type="project" value="TreeGrafter"/>
</dbReference>
<dbReference type="AlphaFoldDB" id="A0A846TSE5"/>
<dbReference type="PANTHER" id="PTHR46648:SF1">
    <property type="entry name" value="ADENOSINE 5'-MONOPHOSPHORAMIDASE HNT1"/>
    <property type="match status" value="1"/>
</dbReference>
<dbReference type="PANTHER" id="PTHR46648">
    <property type="entry name" value="HIT FAMILY PROTEIN 1"/>
    <property type="match status" value="1"/>
</dbReference>
<comment type="caution">
    <text evidence="5">The sequence shown here is derived from an EMBL/GenBank/DDBJ whole genome shotgun (WGS) entry which is preliminary data.</text>
</comment>
<evidence type="ECO:0000313" key="6">
    <source>
        <dbReference type="Proteomes" id="UP000584587"/>
    </source>
</evidence>
<dbReference type="Pfam" id="PF01230">
    <property type="entry name" value="HIT"/>
    <property type="match status" value="1"/>
</dbReference>
<dbReference type="Proteomes" id="UP000584587">
    <property type="component" value="Unassembled WGS sequence"/>
</dbReference>
<evidence type="ECO:0000256" key="2">
    <source>
        <dbReference type="PIRSR" id="PIRSR601310-3"/>
    </source>
</evidence>
<dbReference type="InterPro" id="IPR019808">
    <property type="entry name" value="Histidine_triad_CS"/>
</dbReference>
<evidence type="ECO:0000313" key="5">
    <source>
        <dbReference type="EMBL" id="NKE38425.1"/>
    </source>
</evidence>
<feature type="active site" description="Tele-AMP-histidine intermediate" evidence="1">
    <location>
        <position position="102"/>
    </location>
</feature>
<accession>A0A846TSE5</accession>
<dbReference type="InterPro" id="IPR036265">
    <property type="entry name" value="HIT-like_sf"/>
</dbReference>
<sequence>MQEKADCLFCQIIKDNRDLIYQDENTAAFLDIFPVEKAHILVVPKNHSDTWIETSETDICATNITAQKIAKKLLTIFSNQIKGFNIIINNGKAANQMVFHFHIHVIPKFNVDQGFQVKHIKNENEIKNLSETRKLLQENLNRKE</sequence>
<dbReference type="InterPro" id="IPR001310">
    <property type="entry name" value="Histidine_triad_HIT"/>
</dbReference>
<dbReference type="PRINTS" id="PR00332">
    <property type="entry name" value="HISTRIAD"/>
</dbReference>
<dbReference type="GO" id="GO:0003824">
    <property type="term" value="F:catalytic activity"/>
    <property type="evidence" value="ECO:0007669"/>
    <property type="project" value="InterPro"/>
</dbReference>
<dbReference type="RefSeq" id="WP_168104897.1">
    <property type="nucleotide sequence ID" value="NZ_CP051215.1"/>
</dbReference>
<dbReference type="SUPFAM" id="SSF54197">
    <property type="entry name" value="HIT-like"/>
    <property type="match status" value="1"/>
</dbReference>
<dbReference type="InterPro" id="IPR011146">
    <property type="entry name" value="HIT-like"/>
</dbReference>
<gene>
    <name evidence="5" type="ORF">HER12_01495</name>
</gene>
<proteinExistence type="predicted"/>
<dbReference type="PROSITE" id="PS00892">
    <property type="entry name" value="HIT_1"/>
    <property type="match status" value="1"/>
</dbReference>
<dbReference type="EMBL" id="JAAVVK010000001">
    <property type="protein sequence ID" value="NKE38425.1"/>
    <property type="molecule type" value="Genomic_DNA"/>
</dbReference>
<keyword evidence="6" id="KW-1185">Reference proteome</keyword>
<organism evidence="5 6">
    <name type="scientific">Spiroplasma platyhelix PALS-1</name>
    <dbReference type="NCBI Taxonomy" id="1276218"/>
    <lineage>
        <taxon>Bacteria</taxon>
        <taxon>Bacillati</taxon>
        <taxon>Mycoplasmatota</taxon>
        <taxon>Mollicutes</taxon>
        <taxon>Entomoplasmatales</taxon>
        <taxon>Spiroplasmataceae</taxon>
        <taxon>Spiroplasma</taxon>
    </lineage>
</organism>
<protein>
    <submittedName>
        <fullName evidence="5">HIT family protein</fullName>
    </submittedName>
</protein>
<evidence type="ECO:0000256" key="3">
    <source>
        <dbReference type="PROSITE-ProRule" id="PRU00464"/>
    </source>
</evidence>
<feature type="domain" description="HIT" evidence="4">
    <location>
        <begin position="8"/>
        <end position="115"/>
    </location>
</feature>
<evidence type="ECO:0000259" key="4">
    <source>
        <dbReference type="PROSITE" id="PS51084"/>
    </source>
</evidence>
<reference evidence="5 6" key="1">
    <citation type="submission" date="2020-04" db="EMBL/GenBank/DDBJ databases">
        <title>Complete genome sequence of Spiroplasma platyhelix ATCC 51748, an insect isolate.</title>
        <authorList>
            <person name="Green E.A."/>
            <person name="Klassen J.L."/>
        </authorList>
    </citation>
    <scope>NUCLEOTIDE SEQUENCE [LARGE SCALE GENOMIC DNA]</scope>
    <source>
        <strain evidence="5 6">PALS-1</strain>
    </source>
</reference>
<feature type="short sequence motif" description="Histidine triad motif" evidence="2 3">
    <location>
        <begin position="100"/>
        <end position="104"/>
    </location>
</feature>
<evidence type="ECO:0000256" key="1">
    <source>
        <dbReference type="PIRSR" id="PIRSR601310-1"/>
    </source>
</evidence>
<dbReference type="PROSITE" id="PS51084">
    <property type="entry name" value="HIT_2"/>
    <property type="match status" value="1"/>
</dbReference>
<dbReference type="Gene3D" id="3.30.428.10">
    <property type="entry name" value="HIT-like"/>
    <property type="match status" value="1"/>
</dbReference>
<name>A0A846TSE5_9MOLU</name>